<protein>
    <submittedName>
        <fullName evidence="2">SDR family oxidoreductase</fullName>
    </submittedName>
</protein>
<dbReference type="InterPro" id="IPR008030">
    <property type="entry name" value="NmrA-like"/>
</dbReference>
<dbReference type="Proteomes" id="UP000664904">
    <property type="component" value="Chromosome"/>
</dbReference>
<dbReference type="KEGG" id="pxi:J5O05_04545"/>
<name>A0A975HNF6_9GAMM</name>
<sequence length="283" mass="30196">MIAITGANGQLGQLVVKSLTSKINASEIVALVRNKAQAAELDALGVTIREADYDDTASYVKALEGVEKVLLISSNAIGRRTAQHKNVIDAAKSVGVKQLVYTSLLKADTSPMLLSEEHKETEKLLAESGLATTILRNGWYIENYTDNLAASLEYGVLTGAANEGVISAATRQDYAEAAANVLTQTGHENKTYELAGDVGFTLEQLAEQASAVTGKPLAPRFIGQSDFASFLTQVGLPEGFAAMLADSEYRITQGWLEDNSKTLSKLLGRPTTALATVLKARFN</sequence>
<dbReference type="PANTHER" id="PTHR47129">
    <property type="entry name" value="QUINONE OXIDOREDUCTASE 2"/>
    <property type="match status" value="1"/>
</dbReference>
<dbReference type="EMBL" id="CP072133">
    <property type="protein sequence ID" value="QTH72160.1"/>
    <property type="molecule type" value="Genomic_DNA"/>
</dbReference>
<evidence type="ECO:0000313" key="2">
    <source>
        <dbReference type="EMBL" id="QTH72160.1"/>
    </source>
</evidence>
<dbReference type="InterPro" id="IPR052718">
    <property type="entry name" value="NmrA-type_oxidoreductase"/>
</dbReference>
<reference evidence="2" key="1">
    <citation type="submission" date="2021-03" db="EMBL/GenBank/DDBJ databases">
        <title>Complete Genome of Pseudoalteromonas xiamenensis STKMTI.2, a new potential marine bacterium producing anti-Vibrio compounds.</title>
        <authorList>
            <person name="Handayani D.P."/>
            <person name="Isnansetyo A."/>
            <person name="Istiqomah I."/>
            <person name="Jumina J."/>
        </authorList>
    </citation>
    <scope>NUCLEOTIDE SEQUENCE</scope>
    <source>
        <strain evidence="2">STKMTI.2</strain>
    </source>
</reference>
<evidence type="ECO:0000313" key="3">
    <source>
        <dbReference type="Proteomes" id="UP000664904"/>
    </source>
</evidence>
<proteinExistence type="predicted"/>
<dbReference type="InterPro" id="IPR036291">
    <property type="entry name" value="NAD(P)-bd_dom_sf"/>
</dbReference>
<dbReference type="Pfam" id="PF05368">
    <property type="entry name" value="NmrA"/>
    <property type="match status" value="1"/>
</dbReference>
<dbReference type="PANTHER" id="PTHR47129:SF1">
    <property type="entry name" value="NMRA-LIKE DOMAIN-CONTAINING PROTEIN"/>
    <property type="match status" value="1"/>
</dbReference>
<accession>A0A975HNF6</accession>
<dbReference type="SUPFAM" id="SSF51735">
    <property type="entry name" value="NAD(P)-binding Rossmann-fold domains"/>
    <property type="match status" value="1"/>
</dbReference>
<keyword evidence="3" id="KW-1185">Reference proteome</keyword>
<organism evidence="2 3">
    <name type="scientific">Pseudoalteromonas xiamenensis</name>
    <dbReference type="NCBI Taxonomy" id="882626"/>
    <lineage>
        <taxon>Bacteria</taxon>
        <taxon>Pseudomonadati</taxon>
        <taxon>Pseudomonadota</taxon>
        <taxon>Gammaproteobacteria</taxon>
        <taxon>Alteromonadales</taxon>
        <taxon>Pseudoalteromonadaceae</taxon>
        <taxon>Pseudoalteromonas</taxon>
    </lineage>
</organism>
<dbReference type="AlphaFoldDB" id="A0A975HNF6"/>
<evidence type="ECO:0000259" key="1">
    <source>
        <dbReference type="Pfam" id="PF05368"/>
    </source>
</evidence>
<feature type="domain" description="NmrA-like" evidence="1">
    <location>
        <begin position="2"/>
        <end position="246"/>
    </location>
</feature>
<dbReference type="CDD" id="cd05269">
    <property type="entry name" value="TMR_SDR_a"/>
    <property type="match status" value="1"/>
</dbReference>
<dbReference type="Gene3D" id="3.40.50.720">
    <property type="entry name" value="NAD(P)-binding Rossmann-like Domain"/>
    <property type="match status" value="1"/>
</dbReference>
<gene>
    <name evidence="2" type="ORF">J5O05_04545</name>
</gene>
<dbReference type="Gene3D" id="3.90.25.10">
    <property type="entry name" value="UDP-galactose 4-epimerase, domain 1"/>
    <property type="match status" value="1"/>
</dbReference>
<dbReference type="RefSeq" id="WP_208843782.1">
    <property type="nucleotide sequence ID" value="NZ_CP072133.1"/>
</dbReference>